<dbReference type="AlphaFoldDB" id="A0A2A4WZE4"/>
<evidence type="ECO:0000313" key="1">
    <source>
        <dbReference type="EMBL" id="PCI75614.1"/>
    </source>
</evidence>
<dbReference type="EMBL" id="NVUL01000071">
    <property type="protein sequence ID" value="PCI75614.1"/>
    <property type="molecule type" value="Genomic_DNA"/>
</dbReference>
<gene>
    <name evidence="1" type="ORF">COB20_12510</name>
</gene>
<comment type="caution">
    <text evidence="1">The sequence shown here is derived from an EMBL/GenBank/DDBJ whole genome shotgun (WGS) entry which is preliminary data.</text>
</comment>
<organism evidence="1 2">
    <name type="scientific">SAR86 cluster bacterium</name>
    <dbReference type="NCBI Taxonomy" id="2030880"/>
    <lineage>
        <taxon>Bacteria</taxon>
        <taxon>Pseudomonadati</taxon>
        <taxon>Pseudomonadota</taxon>
        <taxon>Gammaproteobacteria</taxon>
        <taxon>SAR86 cluster</taxon>
    </lineage>
</organism>
<evidence type="ECO:0000313" key="2">
    <source>
        <dbReference type="Proteomes" id="UP000218767"/>
    </source>
</evidence>
<reference evidence="2" key="1">
    <citation type="submission" date="2017-08" db="EMBL/GenBank/DDBJ databases">
        <title>A dynamic microbial community with high functional redundancy inhabits the cold, oxic subseafloor aquifer.</title>
        <authorList>
            <person name="Tully B.J."/>
            <person name="Wheat C.G."/>
            <person name="Glazer B.T."/>
            <person name="Huber J.A."/>
        </authorList>
    </citation>
    <scope>NUCLEOTIDE SEQUENCE [LARGE SCALE GENOMIC DNA]</scope>
</reference>
<proteinExistence type="predicted"/>
<name>A0A2A4WZE4_9GAMM</name>
<accession>A0A2A4WZE4</accession>
<sequence length="88" mass="9911">MIKNVLIAANIGSIRLIIEADQGRKLLIYKGRDILLEIFEPVGREFESCEAAQCLVEERSLTASNYESISLVSFQNSKLLYIYSDPIS</sequence>
<protein>
    <submittedName>
        <fullName evidence="1">Uncharacterized protein</fullName>
    </submittedName>
</protein>
<dbReference type="Proteomes" id="UP000218767">
    <property type="component" value="Unassembled WGS sequence"/>
</dbReference>